<name>D7FXL9_ECTSI</name>
<keyword evidence="3" id="KW-1185">Reference proteome</keyword>
<protein>
    <submittedName>
        <fullName evidence="2">Uncharacterized protein</fullName>
    </submittedName>
</protein>
<evidence type="ECO:0000256" key="1">
    <source>
        <dbReference type="SAM" id="MobiDB-lite"/>
    </source>
</evidence>
<gene>
    <name evidence="2" type="ORF">Esi_0033_0105</name>
</gene>
<evidence type="ECO:0000313" key="3">
    <source>
        <dbReference type="Proteomes" id="UP000002630"/>
    </source>
</evidence>
<evidence type="ECO:0000313" key="2">
    <source>
        <dbReference type="EMBL" id="CBJ26460.1"/>
    </source>
</evidence>
<feature type="region of interest" description="Disordered" evidence="1">
    <location>
        <begin position="67"/>
        <end position="103"/>
    </location>
</feature>
<proteinExistence type="predicted"/>
<sequence>MVVPIPGPLPSAERSEEIVRLPASVIPVLKGQAKSKSGNGLVVARWLILKDIQKHTGTTATAISVPRAGADEGRAGTGKANASATKMTEDAAESTAEATPTAVADGDADEDLVLLVKGPTNCVEVAAEALRKLGRKETVRDALTFVKTTSPHRRLTQQRRQEQQQQQQQQEMKLITGVVD</sequence>
<reference evidence="2 3" key="1">
    <citation type="journal article" date="2010" name="Nature">
        <title>The Ectocarpus genome and the independent evolution of multicellularity in brown algae.</title>
        <authorList>
            <person name="Cock J.M."/>
            <person name="Sterck L."/>
            <person name="Rouze P."/>
            <person name="Scornet D."/>
            <person name="Allen A.E."/>
            <person name="Amoutzias G."/>
            <person name="Anthouard V."/>
            <person name="Artiguenave F."/>
            <person name="Aury J.M."/>
            <person name="Badger J.H."/>
            <person name="Beszteri B."/>
            <person name="Billiau K."/>
            <person name="Bonnet E."/>
            <person name="Bothwell J.H."/>
            <person name="Bowler C."/>
            <person name="Boyen C."/>
            <person name="Brownlee C."/>
            <person name="Carrano C.J."/>
            <person name="Charrier B."/>
            <person name="Cho G.Y."/>
            <person name="Coelho S.M."/>
            <person name="Collen J."/>
            <person name="Corre E."/>
            <person name="Da Silva C."/>
            <person name="Delage L."/>
            <person name="Delaroque N."/>
            <person name="Dittami S.M."/>
            <person name="Doulbeau S."/>
            <person name="Elias M."/>
            <person name="Farnham G."/>
            <person name="Gachon C.M."/>
            <person name="Gschloessl B."/>
            <person name="Heesch S."/>
            <person name="Jabbari K."/>
            <person name="Jubin C."/>
            <person name="Kawai H."/>
            <person name="Kimura K."/>
            <person name="Kloareg B."/>
            <person name="Kupper F.C."/>
            <person name="Lang D."/>
            <person name="Le Bail A."/>
            <person name="Leblanc C."/>
            <person name="Lerouge P."/>
            <person name="Lohr M."/>
            <person name="Lopez P.J."/>
            <person name="Martens C."/>
            <person name="Maumus F."/>
            <person name="Michel G."/>
            <person name="Miranda-Saavedra D."/>
            <person name="Morales J."/>
            <person name="Moreau H."/>
            <person name="Motomura T."/>
            <person name="Nagasato C."/>
            <person name="Napoli C.A."/>
            <person name="Nelson D.R."/>
            <person name="Nyvall-Collen P."/>
            <person name="Peters A.F."/>
            <person name="Pommier C."/>
            <person name="Potin P."/>
            <person name="Poulain J."/>
            <person name="Quesneville H."/>
            <person name="Read B."/>
            <person name="Rensing S.A."/>
            <person name="Ritter A."/>
            <person name="Rousvoal S."/>
            <person name="Samanta M."/>
            <person name="Samson G."/>
            <person name="Schroeder D.C."/>
            <person name="Segurens B."/>
            <person name="Strittmatter M."/>
            <person name="Tonon T."/>
            <person name="Tregear J.W."/>
            <person name="Valentin K."/>
            <person name="von Dassow P."/>
            <person name="Yamagishi T."/>
            <person name="Van de Peer Y."/>
            <person name="Wincker P."/>
        </authorList>
    </citation>
    <scope>NUCLEOTIDE SEQUENCE [LARGE SCALE GENOMIC DNA]</scope>
    <source>
        <strain evidence="3">Ec32 / CCAP1310/4</strain>
    </source>
</reference>
<dbReference type="EMBL" id="FN649732">
    <property type="protein sequence ID" value="CBJ26460.1"/>
    <property type="molecule type" value="Genomic_DNA"/>
</dbReference>
<feature type="region of interest" description="Disordered" evidence="1">
    <location>
        <begin position="149"/>
        <end position="180"/>
    </location>
</feature>
<feature type="compositionally biased region" description="Low complexity" evidence="1">
    <location>
        <begin position="93"/>
        <end position="103"/>
    </location>
</feature>
<accession>D7FXL9</accession>
<dbReference type="EMBL" id="FN648520">
    <property type="protein sequence ID" value="CBJ26460.1"/>
    <property type="molecule type" value="Genomic_DNA"/>
</dbReference>
<dbReference type="InParanoid" id="D7FXL9"/>
<dbReference type="AlphaFoldDB" id="D7FXL9"/>
<dbReference type="Proteomes" id="UP000002630">
    <property type="component" value="Linkage Group LG07"/>
</dbReference>
<organism evidence="2 3">
    <name type="scientific">Ectocarpus siliculosus</name>
    <name type="common">Brown alga</name>
    <name type="synonym">Conferva siliculosa</name>
    <dbReference type="NCBI Taxonomy" id="2880"/>
    <lineage>
        <taxon>Eukaryota</taxon>
        <taxon>Sar</taxon>
        <taxon>Stramenopiles</taxon>
        <taxon>Ochrophyta</taxon>
        <taxon>PX clade</taxon>
        <taxon>Phaeophyceae</taxon>
        <taxon>Ectocarpales</taxon>
        <taxon>Ectocarpaceae</taxon>
        <taxon>Ectocarpus</taxon>
    </lineage>
</organism>